<evidence type="ECO:0000313" key="8">
    <source>
        <dbReference type="Proteomes" id="UP000238479"/>
    </source>
</evidence>
<organism evidence="7 8">
    <name type="scientific">Rosa chinensis</name>
    <name type="common">China rose</name>
    <dbReference type="NCBI Taxonomy" id="74649"/>
    <lineage>
        <taxon>Eukaryota</taxon>
        <taxon>Viridiplantae</taxon>
        <taxon>Streptophyta</taxon>
        <taxon>Embryophyta</taxon>
        <taxon>Tracheophyta</taxon>
        <taxon>Spermatophyta</taxon>
        <taxon>Magnoliopsida</taxon>
        <taxon>eudicotyledons</taxon>
        <taxon>Gunneridae</taxon>
        <taxon>Pentapetalae</taxon>
        <taxon>rosids</taxon>
        <taxon>fabids</taxon>
        <taxon>Rosales</taxon>
        <taxon>Rosaceae</taxon>
        <taxon>Rosoideae</taxon>
        <taxon>Rosoideae incertae sedis</taxon>
        <taxon>Rosa</taxon>
    </lineage>
</organism>
<dbReference type="InterPro" id="IPR000504">
    <property type="entry name" value="RRM_dom"/>
</dbReference>
<evidence type="ECO:0000256" key="1">
    <source>
        <dbReference type="ARBA" id="ARBA00022737"/>
    </source>
</evidence>
<evidence type="ECO:0000256" key="2">
    <source>
        <dbReference type="ARBA" id="ARBA00022884"/>
    </source>
</evidence>
<name>A0A2P6RFH4_ROSCH</name>
<keyword evidence="8" id="KW-1185">Reference proteome</keyword>
<dbReference type="STRING" id="74649.A0A2P6RFH4"/>
<feature type="compositionally biased region" description="Low complexity" evidence="4">
    <location>
        <begin position="357"/>
        <end position="385"/>
    </location>
</feature>
<evidence type="ECO:0000259" key="5">
    <source>
        <dbReference type="PROSITE" id="PS50020"/>
    </source>
</evidence>
<feature type="compositionally biased region" description="Low complexity" evidence="4">
    <location>
        <begin position="333"/>
        <end position="346"/>
    </location>
</feature>
<dbReference type="PANTHER" id="PTHR24012">
    <property type="entry name" value="RNA BINDING PROTEIN"/>
    <property type="match status" value="1"/>
</dbReference>
<dbReference type="SMART" id="SM00456">
    <property type="entry name" value="WW"/>
    <property type="match status" value="1"/>
</dbReference>
<dbReference type="InterPro" id="IPR012677">
    <property type="entry name" value="Nucleotide-bd_a/b_plait_sf"/>
</dbReference>
<evidence type="ECO:0000256" key="3">
    <source>
        <dbReference type="PROSITE-ProRule" id="PRU00176"/>
    </source>
</evidence>
<evidence type="ECO:0000259" key="6">
    <source>
        <dbReference type="PROSITE" id="PS50102"/>
    </source>
</evidence>
<feature type="domain" description="RRM" evidence="6">
    <location>
        <begin position="167"/>
        <end position="243"/>
    </location>
</feature>
<feature type="domain" description="WW" evidence="5">
    <location>
        <begin position="391"/>
        <end position="424"/>
    </location>
</feature>
<gene>
    <name evidence="7" type="ORF">RchiOBHm_Chr3g0487191</name>
</gene>
<evidence type="ECO:0000313" key="7">
    <source>
        <dbReference type="EMBL" id="PRQ45162.1"/>
    </source>
</evidence>
<dbReference type="Proteomes" id="UP000238479">
    <property type="component" value="Chromosome 3"/>
</dbReference>
<comment type="caution">
    <text evidence="7">The sequence shown here is derived from an EMBL/GenBank/DDBJ whole genome shotgun (WGS) entry which is preliminary data.</text>
</comment>
<keyword evidence="2 3" id="KW-0694">RNA-binding</keyword>
<dbReference type="InterPro" id="IPR036020">
    <property type="entry name" value="WW_dom_sf"/>
</dbReference>
<dbReference type="Gene3D" id="2.20.70.10">
    <property type="match status" value="1"/>
</dbReference>
<feature type="region of interest" description="Disordered" evidence="4">
    <location>
        <begin position="333"/>
        <end position="385"/>
    </location>
</feature>
<dbReference type="Gene3D" id="3.30.70.330">
    <property type="match status" value="2"/>
</dbReference>
<dbReference type="InterPro" id="IPR001202">
    <property type="entry name" value="WW_dom"/>
</dbReference>
<sequence>MGLALPLLLGHPSIPTTTLITFPTILFLLTSSTTIPTTTIPTTPLASPIRCRFLYAKGLGNTLIKDFLEVFENPNHAKLYVAQISRTATEDVIRSLFGQFGDIVEVVMLKDKRTGFQQGNCFVKYSTLDAAERAIRALNSQHYFPGEANPIIVKFADGERERLGVQDRLYVCGINLEASNKDIEEIFSPYGLVEDIYILKHNRGCGFVKFSSGDMAVQAIKALNGTFIMRGCAQPLIVRFADPKKPREIDRRGNYVFSSAPGGPYSHEPVRVVSDHSDSIGGQNFLNASYPVQQISQPPIPYLANQEPQASTVMQPTFPPLRPPLQLCRMPIQQTQNTQRSSQSSQVAVTEMQKQHLTQSSGQILGQQQSSQTFSSNSTSAALPSSHEITAPLECDWSEHTCPDGYKYYYNCETCESRWDKPEEFASFEQQLQMQTQPNNPSHHLQSVSLVPSTQIVCQNQQELNQVQLQSETSPVVGPTCV</sequence>
<dbReference type="CDD" id="cd00201">
    <property type="entry name" value="WW"/>
    <property type="match status" value="1"/>
</dbReference>
<dbReference type="InterPro" id="IPR035979">
    <property type="entry name" value="RBD_domain_sf"/>
</dbReference>
<dbReference type="SUPFAM" id="SSF54928">
    <property type="entry name" value="RNA-binding domain, RBD"/>
    <property type="match status" value="2"/>
</dbReference>
<dbReference type="Pfam" id="PF00076">
    <property type="entry name" value="RRM_1"/>
    <property type="match status" value="2"/>
</dbReference>
<dbReference type="EMBL" id="PDCK01000041">
    <property type="protein sequence ID" value="PRQ45162.1"/>
    <property type="molecule type" value="Genomic_DNA"/>
</dbReference>
<dbReference type="PROSITE" id="PS50020">
    <property type="entry name" value="WW_DOMAIN_2"/>
    <property type="match status" value="1"/>
</dbReference>
<feature type="domain" description="RRM" evidence="6">
    <location>
        <begin position="77"/>
        <end position="158"/>
    </location>
</feature>
<dbReference type="OMA" id="QETNHDH"/>
<dbReference type="SUPFAM" id="SSF51045">
    <property type="entry name" value="WW domain"/>
    <property type="match status" value="1"/>
</dbReference>
<protein>
    <submittedName>
        <fullName evidence="7">Putative flowering time control protein FCA</fullName>
    </submittedName>
</protein>
<dbReference type="Gramene" id="PRQ45162">
    <property type="protein sequence ID" value="PRQ45162"/>
    <property type="gene ID" value="RchiOBHm_Chr3g0487191"/>
</dbReference>
<dbReference type="AlphaFoldDB" id="A0A2P6RFH4"/>
<accession>A0A2P6RFH4</accession>
<dbReference type="GO" id="GO:0003723">
    <property type="term" value="F:RNA binding"/>
    <property type="evidence" value="ECO:0007669"/>
    <property type="project" value="UniProtKB-UniRule"/>
</dbReference>
<reference evidence="7 8" key="1">
    <citation type="journal article" date="2018" name="Nat. Genet.">
        <title>The Rosa genome provides new insights in the design of modern roses.</title>
        <authorList>
            <person name="Bendahmane M."/>
        </authorList>
    </citation>
    <scope>NUCLEOTIDE SEQUENCE [LARGE SCALE GENOMIC DNA]</scope>
    <source>
        <strain evidence="8">cv. Old Blush</strain>
    </source>
</reference>
<keyword evidence="1" id="KW-0677">Repeat</keyword>
<evidence type="ECO:0000256" key="4">
    <source>
        <dbReference type="SAM" id="MobiDB-lite"/>
    </source>
</evidence>
<dbReference type="PROSITE" id="PS50102">
    <property type="entry name" value="RRM"/>
    <property type="match status" value="2"/>
</dbReference>
<dbReference type="PROSITE" id="PS01159">
    <property type="entry name" value="WW_DOMAIN_1"/>
    <property type="match status" value="1"/>
</dbReference>
<dbReference type="SMART" id="SM00360">
    <property type="entry name" value="RRM"/>
    <property type="match status" value="2"/>
</dbReference>
<proteinExistence type="predicted"/>
<dbReference type="Pfam" id="PF00397">
    <property type="entry name" value="WW"/>
    <property type="match status" value="1"/>
</dbReference>